<evidence type="ECO:0008006" key="3">
    <source>
        <dbReference type="Google" id="ProtNLM"/>
    </source>
</evidence>
<keyword evidence="2" id="KW-1185">Reference proteome</keyword>
<accession>A0A1B7XDK2</accession>
<reference evidence="1 2" key="1">
    <citation type="submission" date="2015-01" db="EMBL/GenBank/DDBJ databases">
        <title>Desulfovibrio sp. JC271 draft genome sequence.</title>
        <authorList>
            <person name="Shivani Y."/>
            <person name="Subhash Y."/>
            <person name="Sasikala C."/>
            <person name="Ramana C.V."/>
        </authorList>
    </citation>
    <scope>NUCLEOTIDE SEQUENCE [LARGE SCALE GENOMIC DNA]</scope>
    <source>
        <strain evidence="1 2">JC271</strain>
    </source>
</reference>
<gene>
    <name evidence="1" type="ORF">SP90_08035</name>
</gene>
<sequence>MRTVDIELKYPVTVDGHEYKKLSMRAPKVRDQIVAQKASGKEEMELTLFANLCEITPDVLEELELADYSQLHSAYHDFLS</sequence>
<dbReference type="AlphaFoldDB" id="A0A1B7XDK2"/>
<organism evidence="1 2">
    <name type="scientific">Halodesulfovibrio spirochaetisodalis</name>
    <dbReference type="NCBI Taxonomy" id="1560234"/>
    <lineage>
        <taxon>Bacteria</taxon>
        <taxon>Pseudomonadati</taxon>
        <taxon>Thermodesulfobacteriota</taxon>
        <taxon>Desulfovibrionia</taxon>
        <taxon>Desulfovibrionales</taxon>
        <taxon>Desulfovibrionaceae</taxon>
        <taxon>Halodesulfovibrio</taxon>
    </lineage>
</organism>
<dbReference type="RefSeq" id="WP_066854370.1">
    <property type="nucleotide sequence ID" value="NZ_JXMS01000011.1"/>
</dbReference>
<dbReference type="PATRIC" id="fig|1560234.3.peg.425"/>
<evidence type="ECO:0000313" key="1">
    <source>
        <dbReference type="EMBL" id="OBQ52120.1"/>
    </source>
</evidence>
<dbReference type="InterPro" id="IPR019289">
    <property type="entry name" value="Phage_tail_E/E"/>
</dbReference>
<comment type="caution">
    <text evidence="1">The sequence shown here is derived from an EMBL/GenBank/DDBJ whole genome shotgun (WGS) entry which is preliminary data.</text>
</comment>
<dbReference type="Proteomes" id="UP000091979">
    <property type="component" value="Unassembled WGS sequence"/>
</dbReference>
<protein>
    <recommendedName>
        <fullName evidence="3">Phage tail assembly protein</fullName>
    </recommendedName>
</protein>
<proteinExistence type="predicted"/>
<evidence type="ECO:0000313" key="2">
    <source>
        <dbReference type="Proteomes" id="UP000091979"/>
    </source>
</evidence>
<dbReference type="Pfam" id="PF10109">
    <property type="entry name" value="Phage_TAC_7"/>
    <property type="match status" value="1"/>
</dbReference>
<name>A0A1B7XDK2_9BACT</name>
<dbReference type="STRING" id="1560234.SP90_08035"/>
<dbReference type="EMBL" id="JXMS01000011">
    <property type="protein sequence ID" value="OBQ52120.1"/>
    <property type="molecule type" value="Genomic_DNA"/>
</dbReference>